<proteinExistence type="predicted"/>
<dbReference type="EMBL" id="CYSC01000041">
    <property type="protein sequence ID" value="CUH73701.1"/>
    <property type="molecule type" value="Genomic_DNA"/>
</dbReference>
<evidence type="ECO:0000256" key="1">
    <source>
        <dbReference type="SAM" id="SignalP"/>
    </source>
</evidence>
<evidence type="ECO:0000313" key="3">
    <source>
        <dbReference type="EMBL" id="CUH73701.1"/>
    </source>
</evidence>
<keyword evidence="4" id="KW-1185">Reference proteome</keyword>
<reference evidence="3 5" key="2">
    <citation type="submission" date="2015-09" db="EMBL/GenBank/DDBJ databases">
        <authorList>
            <consortium name="Swine Surveillance"/>
        </authorList>
    </citation>
    <scope>NUCLEOTIDE SEQUENCE [LARGE SCALE GENOMIC DNA]</scope>
    <source>
        <strain evidence="3 5">5120</strain>
    </source>
</reference>
<dbReference type="Proteomes" id="UP000051887">
    <property type="component" value="Unassembled WGS sequence"/>
</dbReference>
<evidence type="ECO:0000313" key="4">
    <source>
        <dbReference type="Proteomes" id="UP000051086"/>
    </source>
</evidence>
<reference evidence="2 4" key="1">
    <citation type="submission" date="2015-09" db="EMBL/GenBank/DDBJ databases">
        <authorList>
            <person name="Rodrigo-Torres L."/>
            <person name="Arahal D.R."/>
        </authorList>
    </citation>
    <scope>NUCLEOTIDE SEQUENCE [LARGE SCALE GENOMIC DNA]</scope>
    <source>
        <strain evidence="2 4">CECT 5118</strain>
    </source>
</reference>
<accession>A0A0P1G5T5</accession>
<feature type="signal peptide" evidence="1">
    <location>
        <begin position="1"/>
        <end position="23"/>
    </location>
</feature>
<name>A0A0P1G5T5_9RHOB</name>
<feature type="chain" id="PRO_5009792603" description="Acetolactate synthase" evidence="1">
    <location>
        <begin position="24"/>
        <end position="137"/>
    </location>
</feature>
<organism evidence="3 5">
    <name type="scientific">Thalassovita autumnalis</name>
    <dbReference type="NCBI Taxonomy" id="2072972"/>
    <lineage>
        <taxon>Bacteria</taxon>
        <taxon>Pseudomonadati</taxon>
        <taxon>Pseudomonadota</taxon>
        <taxon>Alphaproteobacteria</taxon>
        <taxon>Rhodobacterales</taxon>
        <taxon>Roseobacteraceae</taxon>
        <taxon>Thalassovita</taxon>
    </lineage>
</organism>
<evidence type="ECO:0008006" key="6">
    <source>
        <dbReference type="Google" id="ProtNLM"/>
    </source>
</evidence>
<dbReference type="AlphaFoldDB" id="A0A0P1G5T5"/>
<evidence type="ECO:0000313" key="5">
    <source>
        <dbReference type="Proteomes" id="UP000051887"/>
    </source>
</evidence>
<dbReference type="RefSeq" id="WP_131727448.1">
    <property type="nucleotide sequence ID" value="NZ_CYSB01000038.1"/>
</dbReference>
<evidence type="ECO:0000313" key="2">
    <source>
        <dbReference type="EMBL" id="CUH69096.1"/>
    </source>
</evidence>
<keyword evidence="1" id="KW-0732">Signal</keyword>
<gene>
    <name evidence="2" type="ORF">TL5118_03055</name>
    <name evidence="3" type="ORF">TL5120_03513</name>
</gene>
<protein>
    <recommendedName>
        <fullName evidence="6">Acetolactate synthase</fullName>
    </recommendedName>
</protein>
<dbReference type="InterPro" id="IPR045467">
    <property type="entry name" value="DUF6497"/>
</dbReference>
<dbReference type="Proteomes" id="UP000051086">
    <property type="component" value="Unassembled WGS sequence"/>
</dbReference>
<dbReference type="Pfam" id="PF20107">
    <property type="entry name" value="DUF6497"/>
    <property type="match status" value="1"/>
</dbReference>
<dbReference type="OrthoDB" id="7862028at2"/>
<dbReference type="EMBL" id="CYSB01000038">
    <property type="protein sequence ID" value="CUH69096.1"/>
    <property type="molecule type" value="Genomic_DNA"/>
</dbReference>
<sequence>MSRGIRHTAALGGILCWIGAATAAGQEEALAAVPSGLTLALMDKRIEAQPDGSDWARFRFVAPALAEGVGYDVVEGDFAHLCHEVALPDLQDRGRAVAQVVISLSSKELGFGEIQPEIIQFFEAFRIENDRCIWEAF</sequence>